<dbReference type="PANTHER" id="PTHR24096">
    <property type="entry name" value="LONG-CHAIN-FATTY-ACID--COA LIGASE"/>
    <property type="match status" value="1"/>
</dbReference>
<sequence>MTNSSESWTPRCSIEEADRILTGPGSLLEIETRIIDGRVLKVWKNLWPSLRLLFLNSTKEHADKTYIVYEKERYTFQEVLEKTVKCAAIFRDVYGLRKGDRVAICSHNCPNYLVVFWACHLLGVVTAFVNPSQPLKLIRHCIMLAKFALIILDTEQADRVELIGAELMLASGVSGYLVLEDHEGQGHWEGMDVWSAVFSGYNEDPGAILNDDPQILPEDDATITFTSGTTGPPKAILSSQRSFMSPVFDATSFIGRDYLRRGESLLSTIMAPQEATLITRTLCVPSSFITTMFSTSHGVKLVLMRAWNAHEAVALCTTEAVTMLGSVPSIVREIADNTTSEYSINSIKRILYGGTPIAASQLQRFKQAFPLASFVQVYALTETNASAVGFGGLDYDVRPDSCGFVSPVNEIMVMKDGGKVVPGTLGEVWLRGPNVMKGYYGDKAATDQVLTKDGWLVTGDLGRVDERGYVYISDRIKDIIIRDSVNIDSIFVENSLYTEPGVLETAAVGVPDEHSGELPVAFVTLRPGYDGLIDEEKLIATAKKLLPPYAVPVMIIVYDHGFDHTTSGKIIKVPLRAIAQKEWVRRTKKDSE</sequence>
<dbReference type="Gene3D" id="3.40.50.12780">
    <property type="entry name" value="N-terminal domain of ligase-like"/>
    <property type="match status" value="1"/>
</dbReference>
<dbReference type="PANTHER" id="PTHR24096:SF393">
    <property type="entry name" value="LIGASE, PUTATIVE-RELATED"/>
    <property type="match status" value="1"/>
</dbReference>
<dbReference type="EMBL" id="MU250572">
    <property type="protein sequence ID" value="KAG7440408.1"/>
    <property type="molecule type" value="Genomic_DNA"/>
</dbReference>
<feature type="domain" description="AMP-dependent synthetase/ligase" evidence="1">
    <location>
        <begin position="57"/>
        <end position="440"/>
    </location>
</feature>
<dbReference type="GeneID" id="66109759"/>
<dbReference type="SUPFAM" id="SSF56801">
    <property type="entry name" value="Acetyl-CoA synthetase-like"/>
    <property type="match status" value="1"/>
</dbReference>
<dbReference type="InterPro" id="IPR020845">
    <property type="entry name" value="AMP-binding_CS"/>
</dbReference>
<comment type="caution">
    <text evidence="3">The sequence shown here is derived from an EMBL/GenBank/DDBJ whole genome shotgun (WGS) entry which is preliminary data.</text>
</comment>
<dbReference type="AlphaFoldDB" id="A0A9P7VH05"/>
<evidence type="ECO:0000313" key="3">
    <source>
        <dbReference type="EMBL" id="KAG7440408.1"/>
    </source>
</evidence>
<dbReference type="InterPro" id="IPR025110">
    <property type="entry name" value="AMP-bd_C"/>
</dbReference>
<dbReference type="RefSeq" id="XP_043033908.1">
    <property type="nucleotide sequence ID" value="XM_043187462.1"/>
</dbReference>
<proteinExistence type="predicted"/>
<evidence type="ECO:0000313" key="4">
    <source>
        <dbReference type="Proteomes" id="UP000812287"/>
    </source>
</evidence>
<name>A0A9P7VH05_9AGAR</name>
<organism evidence="3 4">
    <name type="scientific">Guyanagaster necrorhizus</name>
    <dbReference type="NCBI Taxonomy" id="856835"/>
    <lineage>
        <taxon>Eukaryota</taxon>
        <taxon>Fungi</taxon>
        <taxon>Dikarya</taxon>
        <taxon>Basidiomycota</taxon>
        <taxon>Agaricomycotina</taxon>
        <taxon>Agaricomycetes</taxon>
        <taxon>Agaricomycetidae</taxon>
        <taxon>Agaricales</taxon>
        <taxon>Marasmiineae</taxon>
        <taxon>Physalacriaceae</taxon>
        <taxon>Guyanagaster</taxon>
    </lineage>
</organism>
<dbReference type="Pfam" id="PF13193">
    <property type="entry name" value="AMP-binding_C"/>
    <property type="match status" value="1"/>
</dbReference>
<dbReference type="CDD" id="cd04433">
    <property type="entry name" value="AFD_class_I"/>
    <property type="match status" value="1"/>
</dbReference>
<dbReference type="InterPro" id="IPR042099">
    <property type="entry name" value="ANL_N_sf"/>
</dbReference>
<dbReference type="Gene3D" id="3.30.300.30">
    <property type="match status" value="1"/>
</dbReference>
<evidence type="ECO:0000259" key="2">
    <source>
        <dbReference type="Pfam" id="PF13193"/>
    </source>
</evidence>
<dbReference type="GO" id="GO:0016405">
    <property type="term" value="F:CoA-ligase activity"/>
    <property type="evidence" value="ECO:0007669"/>
    <property type="project" value="TreeGrafter"/>
</dbReference>
<gene>
    <name evidence="3" type="ORF">BT62DRAFT_938085</name>
</gene>
<evidence type="ECO:0000259" key="1">
    <source>
        <dbReference type="Pfam" id="PF00501"/>
    </source>
</evidence>
<keyword evidence="4" id="KW-1185">Reference proteome</keyword>
<dbReference type="InterPro" id="IPR045851">
    <property type="entry name" value="AMP-bd_C_sf"/>
</dbReference>
<feature type="domain" description="AMP-binding enzyme C-terminal" evidence="2">
    <location>
        <begin position="492"/>
        <end position="569"/>
    </location>
</feature>
<reference evidence="3" key="1">
    <citation type="submission" date="2020-11" db="EMBL/GenBank/DDBJ databases">
        <title>Adaptations for nitrogen fixation in a non-lichenized fungal sporocarp promotes dispersal by wood-feeding termites.</title>
        <authorList>
            <consortium name="DOE Joint Genome Institute"/>
            <person name="Koch R.A."/>
            <person name="Yoon G."/>
            <person name="Arayal U."/>
            <person name="Lail K."/>
            <person name="Amirebrahimi M."/>
            <person name="Labutti K."/>
            <person name="Lipzen A."/>
            <person name="Riley R."/>
            <person name="Barry K."/>
            <person name="Henrissat B."/>
            <person name="Grigoriev I.V."/>
            <person name="Herr J.R."/>
            <person name="Aime M.C."/>
        </authorList>
    </citation>
    <scope>NUCLEOTIDE SEQUENCE</scope>
    <source>
        <strain evidence="3">MCA 3950</strain>
    </source>
</reference>
<dbReference type="Proteomes" id="UP000812287">
    <property type="component" value="Unassembled WGS sequence"/>
</dbReference>
<dbReference type="GO" id="GO:0019748">
    <property type="term" value="P:secondary metabolic process"/>
    <property type="evidence" value="ECO:0007669"/>
    <property type="project" value="TreeGrafter"/>
</dbReference>
<dbReference type="OrthoDB" id="10253115at2759"/>
<dbReference type="Pfam" id="PF00501">
    <property type="entry name" value="AMP-binding"/>
    <property type="match status" value="1"/>
</dbReference>
<protein>
    <submittedName>
        <fullName evidence="3">Acetyl-CoA synthetase-like protein</fullName>
    </submittedName>
</protein>
<dbReference type="PROSITE" id="PS00455">
    <property type="entry name" value="AMP_BINDING"/>
    <property type="match status" value="1"/>
</dbReference>
<accession>A0A9P7VH05</accession>
<dbReference type="InterPro" id="IPR000873">
    <property type="entry name" value="AMP-dep_synth/lig_dom"/>
</dbReference>